<protein>
    <submittedName>
        <fullName evidence="3">Glucoamylase</fullName>
    </submittedName>
</protein>
<evidence type="ECO:0000259" key="1">
    <source>
        <dbReference type="Pfam" id="PF00723"/>
    </source>
</evidence>
<dbReference type="PATRIC" id="fig|1391653.3.peg.2876"/>
<dbReference type="GO" id="GO:0004553">
    <property type="term" value="F:hydrolase activity, hydrolyzing O-glycosyl compounds"/>
    <property type="evidence" value="ECO:0007669"/>
    <property type="project" value="TreeGrafter"/>
</dbReference>
<dbReference type="PANTHER" id="PTHR31616">
    <property type="entry name" value="TREHALASE"/>
    <property type="match status" value="1"/>
</dbReference>
<keyword evidence="4" id="KW-1185">Reference proteome</keyword>
<evidence type="ECO:0000259" key="2">
    <source>
        <dbReference type="Pfam" id="PF19291"/>
    </source>
</evidence>
<dbReference type="Pfam" id="PF00723">
    <property type="entry name" value="Glyco_hydro_15"/>
    <property type="match status" value="2"/>
</dbReference>
<feature type="domain" description="GH15-like" evidence="1">
    <location>
        <begin position="555"/>
        <end position="590"/>
    </location>
</feature>
<organism evidence="3 4">
    <name type="scientific">Vulgatibacter incomptus</name>
    <dbReference type="NCBI Taxonomy" id="1391653"/>
    <lineage>
        <taxon>Bacteria</taxon>
        <taxon>Pseudomonadati</taxon>
        <taxon>Myxococcota</taxon>
        <taxon>Myxococcia</taxon>
        <taxon>Myxococcales</taxon>
        <taxon>Cystobacterineae</taxon>
        <taxon>Vulgatibacteraceae</taxon>
        <taxon>Vulgatibacter</taxon>
    </lineage>
</organism>
<dbReference type="Proteomes" id="UP000055590">
    <property type="component" value="Chromosome"/>
</dbReference>
<reference evidence="3 4" key="1">
    <citation type="submission" date="2015-08" db="EMBL/GenBank/DDBJ databases">
        <authorList>
            <person name="Babu N.S."/>
            <person name="Beckwith C.J."/>
            <person name="Beseler K.G."/>
            <person name="Brison A."/>
            <person name="Carone J.V."/>
            <person name="Caskin T.P."/>
            <person name="Diamond M."/>
            <person name="Durham M.E."/>
            <person name="Foxe J.M."/>
            <person name="Go M."/>
            <person name="Henderson B.A."/>
            <person name="Jones I.B."/>
            <person name="McGettigan J.A."/>
            <person name="Micheletti S.J."/>
            <person name="Nasrallah M.E."/>
            <person name="Ortiz D."/>
            <person name="Piller C.R."/>
            <person name="Privatt S.R."/>
            <person name="Schneider S.L."/>
            <person name="Sharp S."/>
            <person name="Smith T.C."/>
            <person name="Stanton J.D."/>
            <person name="Ullery H.E."/>
            <person name="Wilson R.J."/>
            <person name="Serrano M.G."/>
            <person name="Buck G."/>
            <person name="Lee V."/>
            <person name="Wang Y."/>
            <person name="Carvalho R."/>
            <person name="Voegtly L."/>
            <person name="Shi R."/>
            <person name="Duckworth R."/>
            <person name="Johnson A."/>
            <person name="Loviza R."/>
            <person name="Walstead R."/>
            <person name="Shah Z."/>
            <person name="Kiflezghi M."/>
            <person name="Wade K."/>
            <person name="Ball S.L."/>
            <person name="Bradley K.W."/>
            <person name="Asai D.J."/>
            <person name="Bowman C.A."/>
            <person name="Russell D.A."/>
            <person name="Pope W.H."/>
            <person name="Jacobs-Sera D."/>
            <person name="Hendrix R.W."/>
            <person name="Hatfull G.F."/>
        </authorList>
    </citation>
    <scope>NUCLEOTIDE SEQUENCE [LARGE SCALE GENOMIC DNA]</scope>
    <source>
        <strain evidence="3 4">DSM 27710</strain>
    </source>
</reference>
<dbReference type="InterPro" id="IPR008928">
    <property type="entry name" value="6-hairpin_glycosidase_sf"/>
</dbReference>
<evidence type="ECO:0000313" key="4">
    <source>
        <dbReference type="Proteomes" id="UP000055590"/>
    </source>
</evidence>
<feature type="domain" description="GH15-like" evidence="1">
    <location>
        <begin position="227"/>
        <end position="537"/>
    </location>
</feature>
<dbReference type="KEGG" id="vin:AKJ08_2763"/>
<dbReference type="Pfam" id="PF19291">
    <property type="entry name" value="TREH_N"/>
    <property type="match status" value="1"/>
</dbReference>
<dbReference type="AlphaFoldDB" id="A0A0K1PG33"/>
<dbReference type="InterPro" id="IPR012341">
    <property type="entry name" value="6hp_glycosidase-like_sf"/>
</dbReference>
<proteinExistence type="predicted"/>
<dbReference type="OrthoDB" id="3902805at2"/>
<dbReference type="RefSeq" id="WP_050726553.1">
    <property type="nucleotide sequence ID" value="NZ_CP012332.1"/>
</dbReference>
<dbReference type="Gene3D" id="1.50.10.10">
    <property type="match status" value="1"/>
</dbReference>
<gene>
    <name evidence="3" type="ORF">AKJ08_2763</name>
</gene>
<name>A0A0K1PG33_9BACT</name>
<dbReference type="PANTHER" id="PTHR31616:SF0">
    <property type="entry name" value="GLUCAN 1,4-ALPHA-GLUCOSIDASE"/>
    <property type="match status" value="1"/>
</dbReference>
<dbReference type="SUPFAM" id="SSF48208">
    <property type="entry name" value="Six-hairpin glycosidases"/>
    <property type="match status" value="1"/>
</dbReference>
<dbReference type="GO" id="GO:0005975">
    <property type="term" value="P:carbohydrate metabolic process"/>
    <property type="evidence" value="ECO:0007669"/>
    <property type="project" value="InterPro"/>
</dbReference>
<dbReference type="EMBL" id="CP012332">
    <property type="protein sequence ID" value="AKU92376.1"/>
    <property type="molecule type" value="Genomic_DNA"/>
</dbReference>
<evidence type="ECO:0000313" key="3">
    <source>
        <dbReference type="EMBL" id="AKU92376.1"/>
    </source>
</evidence>
<dbReference type="STRING" id="1391653.AKJ08_2763"/>
<dbReference type="InterPro" id="IPR045582">
    <property type="entry name" value="Trehalase-like_N"/>
</dbReference>
<dbReference type="InterPro" id="IPR011613">
    <property type="entry name" value="GH15-like"/>
</dbReference>
<feature type="domain" description="Trehalase-like N-terminal" evidence="2">
    <location>
        <begin position="6"/>
        <end position="144"/>
    </location>
</feature>
<accession>A0A0K1PG33</accession>
<sequence>MAARANIQDYGIIGDCRSAALISREGSLDWLCWPRFDGPSLFAAILDHEKGGRFRIRPSTRHVSTRRYLPGTNVLETRFETSHGTLVLTDLMPVATEAEKKRLVSPEHEVLRVARCEEGEVELEVEYDPRPDFGRKPAKLRFHERLGVSCAVGRHGQLLLRSQVPLHPHGGGARGSARLAAGQEVVFRLCFATDAPAVFPPFDDAADALNRTLSYWQGWNHCVGYDGPYREAVVRSALTLCLLIYAPSGAIVASPTTSLPEELGGDKNWDYRYCWLRDASFTVRALFGLGYADEAEAFVSWLLHTTKLTRPRLRVLYDVYGEVPPPEHEVPLAGFRGSRPVRLGNAAEGQLQLDVYGEVIDAAAQYIHQGGTFDRETARMLIQFGHYVCDNWQLPDEGIWEVRSGRYPHVHSRVLCWTALDRLLELHIKGHLGRAPEERFRKVRAEIRANVEEKGWNERIQSYVQVEGSAHVDAALLLLPWYGFEKASTTRMRKTFARIRKELHANGSLLYRYATHGGTTEGAFGICSFWAAEFLARGGGTVAEAQAAFDGLLCYGNDLGLFSEEVDPATGHALGNFPQGFTHVGLINAALAIRDRMEGQVRVEHHVLPHRNERAARR</sequence>